<dbReference type="AlphaFoldDB" id="A0A8K0STL9"/>
<dbReference type="Pfam" id="PF00106">
    <property type="entry name" value="adh_short"/>
    <property type="match status" value="1"/>
</dbReference>
<evidence type="ECO:0000256" key="1">
    <source>
        <dbReference type="ARBA" id="ARBA00006484"/>
    </source>
</evidence>
<dbReference type="InterPro" id="IPR036291">
    <property type="entry name" value="NAD(P)-bd_dom_sf"/>
</dbReference>
<organism evidence="3 4">
    <name type="scientific">Stachybotrys elegans</name>
    <dbReference type="NCBI Taxonomy" id="80388"/>
    <lineage>
        <taxon>Eukaryota</taxon>
        <taxon>Fungi</taxon>
        <taxon>Dikarya</taxon>
        <taxon>Ascomycota</taxon>
        <taxon>Pezizomycotina</taxon>
        <taxon>Sordariomycetes</taxon>
        <taxon>Hypocreomycetidae</taxon>
        <taxon>Hypocreales</taxon>
        <taxon>Stachybotryaceae</taxon>
        <taxon>Stachybotrys</taxon>
    </lineage>
</organism>
<dbReference type="Gene3D" id="3.40.50.720">
    <property type="entry name" value="NAD(P)-binding Rossmann-like Domain"/>
    <property type="match status" value="1"/>
</dbReference>
<evidence type="ECO:0000313" key="3">
    <source>
        <dbReference type="EMBL" id="KAH7316924.1"/>
    </source>
</evidence>
<dbReference type="InterPro" id="IPR002347">
    <property type="entry name" value="SDR_fam"/>
</dbReference>
<evidence type="ECO:0000256" key="2">
    <source>
        <dbReference type="ARBA" id="ARBA00023002"/>
    </source>
</evidence>
<name>A0A8K0STL9_9HYPO</name>
<gene>
    <name evidence="3" type="ORF">B0I35DRAFT_354881</name>
</gene>
<dbReference type="SUPFAM" id="SSF51735">
    <property type="entry name" value="NAD(P)-binding Rossmann-fold domains"/>
    <property type="match status" value="1"/>
</dbReference>
<sequence>MGYNVDFDLERDVPNLTGKVLLVTGGTKGLGAGATLLLARRSPAKIYITGRDESAANEVITRAHEAGSQTQIIFLPCDQTSLASVKQMADDFLSRESRLDVLMANAGVMAIPAGLTKDGHEIQFGINHVAHALLIRKLQPVLRETASVYGDARIILLTSLALVLAPRGGIQFDRLRTTQPIWFLGGFQRYAQSKLASVLYGRELARRSPTIETIVIHPGESNTSLVKSLSWWQKIVVFLPNIGKFLPDEQGCWNQVWAVGASKDKFVSGQMYEPVGDLTKSYTSWCLDEKLANDLWDWTEDAIKAWV</sequence>
<dbReference type="PANTHER" id="PTHR24320:SF154">
    <property type="entry name" value="OXIDOREDUCTASE, SHORT-CHAIN DEHYDROGENASE_REDUCTASE FAMILY (AFU_ORTHOLOGUE AFUA_2G04560)"/>
    <property type="match status" value="1"/>
</dbReference>
<dbReference type="PANTHER" id="PTHR24320">
    <property type="entry name" value="RETINOL DEHYDROGENASE"/>
    <property type="match status" value="1"/>
</dbReference>
<dbReference type="EMBL" id="JAGPNK010000008">
    <property type="protein sequence ID" value="KAH7316924.1"/>
    <property type="molecule type" value="Genomic_DNA"/>
</dbReference>
<reference evidence="3" key="1">
    <citation type="journal article" date="2021" name="Nat. Commun.">
        <title>Genetic determinants of endophytism in the Arabidopsis root mycobiome.</title>
        <authorList>
            <person name="Mesny F."/>
            <person name="Miyauchi S."/>
            <person name="Thiergart T."/>
            <person name="Pickel B."/>
            <person name="Atanasova L."/>
            <person name="Karlsson M."/>
            <person name="Huettel B."/>
            <person name="Barry K.W."/>
            <person name="Haridas S."/>
            <person name="Chen C."/>
            <person name="Bauer D."/>
            <person name="Andreopoulos W."/>
            <person name="Pangilinan J."/>
            <person name="LaButti K."/>
            <person name="Riley R."/>
            <person name="Lipzen A."/>
            <person name="Clum A."/>
            <person name="Drula E."/>
            <person name="Henrissat B."/>
            <person name="Kohler A."/>
            <person name="Grigoriev I.V."/>
            <person name="Martin F.M."/>
            <person name="Hacquard S."/>
        </authorList>
    </citation>
    <scope>NUCLEOTIDE SEQUENCE</scope>
    <source>
        <strain evidence="3">MPI-CAGE-CH-0235</strain>
    </source>
</reference>
<keyword evidence="4" id="KW-1185">Reference proteome</keyword>
<dbReference type="GO" id="GO:0016491">
    <property type="term" value="F:oxidoreductase activity"/>
    <property type="evidence" value="ECO:0007669"/>
    <property type="project" value="UniProtKB-KW"/>
</dbReference>
<comment type="caution">
    <text evidence="3">The sequence shown here is derived from an EMBL/GenBank/DDBJ whole genome shotgun (WGS) entry which is preliminary data.</text>
</comment>
<dbReference type="PRINTS" id="PR00081">
    <property type="entry name" value="GDHRDH"/>
</dbReference>
<comment type="similarity">
    <text evidence="1">Belongs to the short-chain dehydrogenases/reductases (SDR) family.</text>
</comment>
<keyword evidence="2" id="KW-0560">Oxidoreductase</keyword>
<dbReference type="Proteomes" id="UP000813444">
    <property type="component" value="Unassembled WGS sequence"/>
</dbReference>
<accession>A0A8K0STL9</accession>
<evidence type="ECO:0000313" key="4">
    <source>
        <dbReference type="Proteomes" id="UP000813444"/>
    </source>
</evidence>
<dbReference type="OrthoDB" id="191139at2759"/>
<protein>
    <submittedName>
        <fullName evidence="3">Oxidoreductase</fullName>
    </submittedName>
</protein>
<proteinExistence type="inferred from homology"/>